<dbReference type="Pfam" id="PF06983">
    <property type="entry name" value="3-dmu-9_3-mt"/>
    <property type="match status" value="1"/>
</dbReference>
<dbReference type="InterPro" id="IPR029068">
    <property type="entry name" value="Glyas_Bleomycin-R_OHBP_Dase"/>
</dbReference>
<dbReference type="PIRSF" id="PIRSF021700">
    <property type="entry name" value="3_dmu_93_MTrfase"/>
    <property type="match status" value="1"/>
</dbReference>
<dbReference type="PANTHER" id="PTHR33990:SF2">
    <property type="entry name" value="PHNB-LIKE DOMAIN-CONTAINING PROTEIN"/>
    <property type="match status" value="1"/>
</dbReference>
<protein>
    <submittedName>
        <fullName evidence="2">VOC family protein</fullName>
    </submittedName>
</protein>
<dbReference type="InterPro" id="IPR009725">
    <property type="entry name" value="3_dmu_93_MTrfase"/>
</dbReference>
<feature type="domain" description="PhnB-like" evidence="1">
    <location>
        <begin position="6"/>
        <end position="119"/>
    </location>
</feature>
<dbReference type="RefSeq" id="WP_166698290.1">
    <property type="nucleotide sequence ID" value="NZ_JAAQTL010000001.1"/>
</dbReference>
<reference evidence="2 3" key="1">
    <citation type="journal article" date="2006" name="Int. J. Syst. Evol. Microbiol.">
        <title>Dyella yeojuensis sp. nov., isolated from greenhouse soil in Korea.</title>
        <authorList>
            <person name="Kim B.Y."/>
            <person name="Weon H.Y."/>
            <person name="Lee K.H."/>
            <person name="Seok S.J."/>
            <person name="Kwon S.W."/>
            <person name="Go S.J."/>
            <person name="Stackebrandt E."/>
        </authorList>
    </citation>
    <scope>NUCLEOTIDE SEQUENCE [LARGE SCALE GENOMIC DNA]</scope>
    <source>
        <strain evidence="2 3">DSM 17673</strain>
    </source>
</reference>
<name>A0A7X5TPC6_9GAMM</name>
<accession>A0A7X5TPC6</accession>
<dbReference type="AlphaFoldDB" id="A0A7X5TPC6"/>
<evidence type="ECO:0000259" key="1">
    <source>
        <dbReference type="Pfam" id="PF06983"/>
    </source>
</evidence>
<dbReference type="EMBL" id="JAAQTL010000001">
    <property type="protein sequence ID" value="NID14584.1"/>
    <property type="molecule type" value="Genomic_DNA"/>
</dbReference>
<evidence type="ECO:0000313" key="3">
    <source>
        <dbReference type="Proteomes" id="UP000518878"/>
    </source>
</evidence>
<sequence>MTVPAKITPCLWFDFNAEEAVNHYLSIFRNGRILEVSHYGDAVPSQKGKVLTLRFEIEGQHLLALNAGPNFPFTEAISLMVDCETQAEVDDLWAKLSSGGSEGQCGWLKDKFGLSWQIVPRQMIPMFTSSDSAAAARAMQAMMTMKKIDIAKIKAAFDGE</sequence>
<dbReference type="CDD" id="cd06588">
    <property type="entry name" value="PhnB_like"/>
    <property type="match status" value="1"/>
</dbReference>
<dbReference type="InterPro" id="IPR028973">
    <property type="entry name" value="PhnB-like"/>
</dbReference>
<organism evidence="2 3">
    <name type="scientific">Luteibacter yeojuensis</name>
    <dbReference type="NCBI Taxonomy" id="345309"/>
    <lineage>
        <taxon>Bacteria</taxon>
        <taxon>Pseudomonadati</taxon>
        <taxon>Pseudomonadota</taxon>
        <taxon>Gammaproteobacteria</taxon>
        <taxon>Lysobacterales</taxon>
        <taxon>Rhodanobacteraceae</taxon>
        <taxon>Luteibacter</taxon>
    </lineage>
</organism>
<keyword evidence="3" id="KW-1185">Reference proteome</keyword>
<dbReference type="SUPFAM" id="SSF54593">
    <property type="entry name" value="Glyoxalase/Bleomycin resistance protein/Dihydroxybiphenyl dioxygenase"/>
    <property type="match status" value="1"/>
</dbReference>
<dbReference type="Proteomes" id="UP000518878">
    <property type="component" value="Unassembled WGS sequence"/>
</dbReference>
<comment type="caution">
    <text evidence="2">The sequence shown here is derived from an EMBL/GenBank/DDBJ whole genome shotgun (WGS) entry which is preliminary data.</text>
</comment>
<evidence type="ECO:0000313" key="2">
    <source>
        <dbReference type="EMBL" id="NID14584.1"/>
    </source>
</evidence>
<proteinExistence type="predicted"/>
<gene>
    <name evidence="2" type="ORF">HBF32_03780</name>
</gene>
<dbReference type="PANTHER" id="PTHR33990">
    <property type="entry name" value="PROTEIN YJDN-RELATED"/>
    <property type="match status" value="1"/>
</dbReference>
<dbReference type="Gene3D" id="3.10.180.10">
    <property type="entry name" value="2,3-Dihydroxybiphenyl 1,2-Dioxygenase, domain 1"/>
    <property type="match status" value="1"/>
</dbReference>